<reference evidence="2 3" key="1">
    <citation type="journal article" date="2023" name="Sci. Data">
        <title>Genome assembly of the Korean intertidal mud-creeper Batillaria attramentaria.</title>
        <authorList>
            <person name="Patra A.K."/>
            <person name="Ho P.T."/>
            <person name="Jun S."/>
            <person name="Lee S.J."/>
            <person name="Kim Y."/>
            <person name="Won Y.J."/>
        </authorList>
    </citation>
    <scope>NUCLEOTIDE SEQUENCE [LARGE SCALE GENOMIC DNA]</scope>
    <source>
        <strain evidence="2">Wonlab-2016</strain>
    </source>
</reference>
<sequence length="125" mass="14139">MRTVHILHRLIPLSPLNETDPDRQTSRHRGWMQISHGGVHLNSNDPLKTRSERQGCSDSECTNKPNKKGKDLRTWSPHMYYTSGARDRRPTALTETDMSGGLSQTSPGSKDLQMTHGTHRGRSQH</sequence>
<gene>
    <name evidence="2" type="ORF">BaRGS_00007911</name>
</gene>
<dbReference type="Proteomes" id="UP001519460">
    <property type="component" value="Unassembled WGS sequence"/>
</dbReference>
<evidence type="ECO:0000256" key="1">
    <source>
        <dbReference type="SAM" id="MobiDB-lite"/>
    </source>
</evidence>
<dbReference type="EMBL" id="JACVVK020000034">
    <property type="protein sequence ID" value="KAK7501031.1"/>
    <property type="molecule type" value="Genomic_DNA"/>
</dbReference>
<accession>A0ABD0LPE1</accession>
<proteinExistence type="predicted"/>
<name>A0ABD0LPE1_9CAEN</name>
<feature type="region of interest" description="Disordered" evidence="1">
    <location>
        <begin position="35"/>
        <end position="125"/>
    </location>
</feature>
<comment type="caution">
    <text evidence="2">The sequence shown here is derived from an EMBL/GenBank/DDBJ whole genome shotgun (WGS) entry which is preliminary data.</text>
</comment>
<protein>
    <submittedName>
        <fullName evidence="2">Uncharacterized protein</fullName>
    </submittedName>
</protein>
<keyword evidence="3" id="KW-1185">Reference proteome</keyword>
<organism evidence="2 3">
    <name type="scientific">Batillaria attramentaria</name>
    <dbReference type="NCBI Taxonomy" id="370345"/>
    <lineage>
        <taxon>Eukaryota</taxon>
        <taxon>Metazoa</taxon>
        <taxon>Spiralia</taxon>
        <taxon>Lophotrochozoa</taxon>
        <taxon>Mollusca</taxon>
        <taxon>Gastropoda</taxon>
        <taxon>Caenogastropoda</taxon>
        <taxon>Sorbeoconcha</taxon>
        <taxon>Cerithioidea</taxon>
        <taxon>Batillariidae</taxon>
        <taxon>Batillaria</taxon>
    </lineage>
</organism>
<feature type="compositionally biased region" description="Polar residues" evidence="1">
    <location>
        <begin position="93"/>
        <end position="108"/>
    </location>
</feature>
<evidence type="ECO:0000313" key="2">
    <source>
        <dbReference type="EMBL" id="KAK7501031.1"/>
    </source>
</evidence>
<evidence type="ECO:0000313" key="3">
    <source>
        <dbReference type="Proteomes" id="UP001519460"/>
    </source>
</evidence>
<dbReference type="AlphaFoldDB" id="A0ABD0LPE1"/>